<evidence type="ECO:0000313" key="2">
    <source>
        <dbReference type="EMBL" id="MFC6165079.1"/>
    </source>
</evidence>
<sequence length="717" mass="76362">MRKSLKRLLVGLTMLVSLWVGAAQSQAAEELAAAAPLTTAPAGLNQLEKIFVLPSSFANGVANAASIQAVTNPNAPHTQAIEVNSAKKQLGGAWSTDANRLDLNKNATIKLWAHFGASNSKAGDGLALVLQNDPNGTQAASSYTKKTIIGETMGVWGVDNDTDRTEAAALAATGIQNSWALEFDTYANTSMSFGDAGSGTSFDAGIKGQHIATGYPGSANQYIAQKASGFTLIGIWGTRRFFTQTHIDPKPSQNLTDGQWHHLTLQWDASAKTMTYIYNDVNPDGTENANPVTHVEVVNTDAFHSEDGKVRWGITGTNGSNAGNSLVVFESIPNLVDAQAAVKVTNLTKEKPVTTGSKVKAKDELQYDYNLTYNAGQQDWENIQAKLDLPAHVTFTSAKVTYANGGEQTVDILADETRTLSFELAQALSKDNPTAKITLKGKADNVSVNGNTTATTSTFTSNNFATKTTAPDYTITVDQLIEVFLIKGGIQTIAKGEDAKVTGLVVAEDSEQLDNDKVTVYPTLNGKALPKFQMSNADESGLFTFTAKADELNVGKNTLEFYVIDDDENESAPATATITVKSGALGFKTVAETSRFKTVTLDGTAQLANRDDDWNLVVADERGTGSSWQLQASATDFANEEGQRLPGKLVYKQGGTTTTINGEGTVIDSHKSTSDTDNYDVTKQWNDEAGMFFETNAGAVPGAYAGTVTWTLSNAPS</sequence>
<dbReference type="SUPFAM" id="SSF49899">
    <property type="entry name" value="Concanavalin A-like lectins/glucanases"/>
    <property type="match status" value="1"/>
</dbReference>
<comment type="caution">
    <text evidence="2">The sequence shown here is derived from an EMBL/GenBank/DDBJ whole genome shotgun (WGS) entry which is preliminary data.</text>
</comment>
<organism evidence="2 3">
    <name type="scientific">Lactiplantibacillus dongliensis</name>
    <dbReference type="NCBI Taxonomy" id="2559919"/>
    <lineage>
        <taxon>Bacteria</taxon>
        <taxon>Bacillati</taxon>
        <taxon>Bacillota</taxon>
        <taxon>Bacilli</taxon>
        <taxon>Lactobacillales</taxon>
        <taxon>Lactobacillaceae</taxon>
        <taxon>Lactiplantibacillus</taxon>
    </lineage>
</organism>
<dbReference type="InterPro" id="IPR013320">
    <property type="entry name" value="ConA-like_dom_sf"/>
</dbReference>
<keyword evidence="3" id="KW-1185">Reference proteome</keyword>
<feature type="signal peptide" evidence="1">
    <location>
        <begin position="1"/>
        <end position="22"/>
    </location>
</feature>
<dbReference type="Gene3D" id="2.60.120.200">
    <property type="match status" value="1"/>
</dbReference>
<proteinExistence type="predicted"/>
<dbReference type="Proteomes" id="UP001596253">
    <property type="component" value="Unassembled WGS sequence"/>
</dbReference>
<dbReference type="RefSeq" id="WP_137639122.1">
    <property type="nucleotide sequence ID" value="NZ_BJDK01000003.1"/>
</dbReference>
<protein>
    <submittedName>
        <fullName evidence="2">Cell surface protein</fullName>
    </submittedName>
</protein>
<evidence type="ECO:0000313" key="3">
    <source>
        <dbReference type="Proteomes" id="UP001596253"/>
    </source>
</evidence>
<name>A0ABW1R6N2_9LACO</name>
<evidence type="ECO:0000256" key="1">
    <source>
        <dbReference type="SAM" id="SignalP"/>
    </source>
</evidence>
<reference evidence="3" key="1">
    <citation type="journal article" date="2019" name="Int. J. Syst. Evol. Microbiol.">
        <title>The Global Catalogue of Microorganisms (GCM) 10K type strain sequencing project: providing services to taxonomists for standard genome sequencing and annotation.</title>
        <authorList>
            <consortium name="The Broad Institute Genomics Platform"/>
            <consortium name="The Broad Institute Genome Sequencing Center for Infectious Disease"/>
            <person name="Wu L."/>
            <person name="Ma J."/>
        </authorList>
    </citation>
    <scope>NUCLEOTIDE SEQUENCE [LARGE SCALE GENOMIC DNA]</scope>
    <source>
        <strain evidence="3">CCM 8932</strain>
    </source>
</reference>
<dbReference type="EMBL" id="JBHSSD010000042">
    <property type="protein sequence ID" value="MFC6165079.1"/>
    <property type="molecule type" value="Genomic_DNA"/>
</dbReference>
<accession>A0ABW1R6N2</accession>
<feature type="chain" id="PRO_5045181708" evidence="1">
    <location>
        <begin position="23"/>
        <end position="717"/>
    </location>
</feature>
<keyword evidence="1" id="KW-0732">Signal</keyword>
<gene>
    <name evidence="2" type="ORF">ACFP3T_10390</name>
</gene>